<gene>
    <name evidence="1" type="ORF">NCTC12862_01306</name>
</gene>
<accession>A0A380ZF60</accession>
<organism evidence="1 2">
    <name type="scientific">Bartonella doshiae</name>
    <dbReference type="NCBI Taxonomy" id="33044"/>
    <lineage>
        <taxon>Bacteria</taxon>
        <taxon>Pseudomonadati</taxon>
        <taxon>Pseudomonadota</taxon>
        <taxon>Alphaproteobacteria</taxon>
        <taxon>Hyphomicrobiales</taxon>
        <taxon>Bartonellaceae</taxon>
        <taxon>Bartonella</taxon>
    </lineage>
</organism>
<reference evidence="1 2" key="1">
    <citation type="submission" date="2018-06" db="EMBL/GenBank/DDBJ databases">
        <authorList>
            <consortium name="Pathogen Informatics"/>
            <person name="Doyle S."/>
        </authorList>
    </citation>
    <scope>NUCLEOTIDE SEQUENCE [LARGE SCALE GENOMIC DNA]</scope>
    <source>
        <strain evidence="1 2">NCTC12862</strain>
    </source>
</reference>
<dbReference type="EMBL" id="UFTF01000001">
    <property type="protein sequence ID" value="SUV45599.1"/>
    <property type="molecule type" value="Genomic_DNA"/>
</dbReference>
<evidence type="ECO:0000313" key="2">
    <source>
        <dbReference type="Proteomes" id="UP000254950"/>
    </source>
</evidence>
<dbReference type="Proteomes" id="UP000254950">
    <property type="component" value="Unassembled WGS sequence"/>
</dbReference>
<name>A0A380ZF60_BARDO</name>
<dbReference type="AlphaFoldDB" id="A0A380ZF60"/>
<proteinExistence type="predicted"/>
<sequence length="36" mass="3856">MEILSAMLGPVTGGVVYETEAINLLCLFAKEVKLVC</sequence>
<evidence type="ECO:0000313" key="1">
    <source>
        <dbReference type="EMBL" id="SUV45599.1"/>
    </source>
</evidence>
<protein>
    <submittedName>
        <fullName evidence="1">Uncharacterized protein</fullName>
    </submittedName>
</protein>